<evidence type="ECO:0000313" key="3">
    <source>
        <dbReference type="EMBL" id="RDT87038.1"/>
    </source>
</evidence>
<dbReference type="Pfam" id="PF22513">
    <property type="entry name" value="FitA-like_RHH"/>
    <property type="match status" value="1"/>
</dbReference>
<dbReference type="AlphaFoldDB" id="A0A221ZPA8"/>
<dbReference type="InterPro" id="IPR001387">
    <property type="entry name" value="Cro/C1-type_HTH"/>
</dbReference>
<dbReference type="SUPFAM" id="SSF47598">
    <property type="entry name" value="Ribbon-helix-helix"/>
    <property type="match status" value="1"/>
</dbReference>
<reference evidence="2" key="1">
    <citation type="submission" date="2017-05" db="EMBL/GenBank/DDBJ databases">
        <title>Complete sequence of p675920-1.</title>
        <authorList>
            <person name="Feng J."/>
            <person name="Zhou D."/>
        </authorList>
    </citation>
    <scope>NUCLEOTIDE SEQUENCE</scope>
    <source>
        <strain evidence="2">675920</strain>
        <plasmid evidence="2">p675920-2</plasmid>
    </source>
</reference>
<dbReference type="SMR" id="A0A221ZPA8"/>
<gene>
    <name evidence="3" type="ORF">DW286_22205</name>
</gene>
<geneLocation type="plasmid" evidence="2">
    <name>p675920-2</name>
</geneLocation>
<protein>
    <recommendedName>
        <fullName evidence="1">HTH cro/C1-type domain-containing protein</fullName>
    </recommendedName>
</protein>
<dbReference type="InterPro" id="IPR053853">
    <property type="entry name" value="FitA-like_RHH"/>
</dbReference>
<dbReference type="EMBL" id="MF133496">
    <property type="protein sequence ID" value="ASO64362.1"/>
    <property type="molecule type" value="Genomic_DNA"/>
</dbReference>
<dbReference type="GO" id="GO:0006355">
    <property type="term" value="P:regulation of DNA-templated transcription"/>
    <property type="evidence" value="ECO:0007669"/>
    <property type="project" value="InterPro"/>
</dbReference>
<keyword evidence="2" id="KW-0614">Plasmid</keyword>
<dbReference type="RefSeq" id="WP_032440554.1">
    <property type="nucleotide sequence ID" value="NZ_AP019401.1"/>
</dbReference>
<reference evidence="3" key="2">
    <citation type="submission" date="2018-07" db="EMBL/GenBank/DDBJ databases">
        <title>Draft genome sequence of Klebsiella pneumoniae K293.</title>
        <authorList>
            <person name="He F."/>
        </authorList>
    </citation>
    <scope>NUCLEOTIDE SEQUENCE</scope>
    <source>
        <strain evidence="3">K293</strain>
    </source>
</reference>
<organism evidence="2">
    <name type="scientific">Klebsiella pneumoniae</name>
    <dbReference type="NCBI Taxonomy" id="573"/>
    <lineage>
        <taxon>Bacteria</taxon>
        <taxon>Pseudomonadati</taxon>
        <taxon>Pseudomonadota</taxon>
        <taxon>Gammaproteobacteria</taxon>
        <taxon>Enterobacterales</taxon>
        <taxon>Enterobacteriaceae</taxon>
        <taxon>Klebsiella/Raoultella group</taxon>
        <taxon>Klebsiella</taxon>
        <taxon>Klebsiella pneumoniae complex</taxon>
    </lineage>
</organism>
<accession>A0A221ZPA8</accession>
<proteinExistence type="predicted"/>
<dbReference type="Proteomes" id="UP000254657">
    <property type="component" value="Unassembled WGS sequence"/>
</dbReference>
<dbReference type="EMBL" id="QRCF01000030">
    <property type="protein sequence ID" value="RDT87038.1"/>
    <property type="molecule type" value="Genomic_DNA"/>
</dbReference>
<accession>A0A1D3KWB5</accession>
<dbReference type="PROSITE" id="PS50943">
    <property type="entry name" value="HTH_CROC1"/>
    <property type="match status" value="1"/>
</dbReference>
<dbReference type="InterPro" id="IPR010985">
    <property type="entry name" value="Ribbon_hlx_hlx"/>
</dbReference>
<evidence type="ECO:0000259" key="1">
    <source>
        <dbReference type="PROSITE" id="PS50943"/>
    </source>
</evidence>
<dbReference type="GeneID" id="99810573"/>
<name>A0A221ZPA8_KLEPN</name>
<evidence type="ECO:0000313" key="2">
    <source>
        <dbReference type="EMBL" id="ASO64362.1"/>
    </source>
</evidence>
<feature type="domain" description="HTH cro/C1-type" evidence="1">
    <location>
        <begin position="101"/>
        <end position="128"/>
    </location>
</feature>
<sequence length="352" mass="40981">MQRLNVRNIPDEIYRQFEQEAARQERSTEAHARFVIAQSVQREAALTGADRYRRELSARLRHLLPLVNEAASRPGPNYQPPMDAAALAERLGEANPLAVMNWFSGHDVPDFEQADRLATYLGCSARWLKFGEGRPFAFGSQRRLNGHGSAYDDARALLTPDAAGNPVYKISLIREDSPEGSILILREFRNSLQAEIFWTNLHLSEHVGNTGFHDLCDFFAMLEQLYIFYTINDVFVKSYDIARGRLKYEFEENDCHPLLITKRCGRENIWWEDIWHEEMLGKRNPERNGGYFWPDDREIINRVMAHLKEKQRLMDKDDLEMLTRYSFGMDEQRSRYRLATHTGTTEQESDDE</sequence>